<keyword evidence="3" id="KW-1185">Reference proteome</keyword>
<dbReference type="RefSeq" id="WP_013043520.1">
    <property type="nucleotide sequence ID" value="NC_014008.1"/>
</dbReference>
<accession>D5EK49</accession>
<gene>
    <name evidence="2" type="ordered locus">Caka_1779</name>
</gene>
<name>D5EK49_CORAD</name>
<evidence type="ECO:0000313" key="2">
    <source>
        <dbReference type="EMBL" id="ADE54798.1"/>
    </source>
</evidence>
<dbReference type="OrthoDB" id="196138at2"/>
<reference evidence="2 3" key="1">
    <citation type="journal article" date="2010" name="Stand. Genomic Sci.">
        <title>Complete genome sequence of Coraliomargarita akajimensis type strain (04OKA010-24).</title>
        <authorList>
            <person name="Mavromatis K."/>
            <person name="Abt B."/>
            <person name="Brambilla E."/>
            <person name="Lapidus A."/>
            <person name="Copeland A."/>
            <person name="Deshpande S."/>
            <person name="Nolan M."/>
            <person name="Lucas S."/>
            <person name="Tice H."/>
            <person name="Cheng J.F."/>
            <person name="Han C."/>
            <person name="Detter J.C."/>
            <person name="Woyke T."/>
            <person name="Goodwin L."/>
            <person name="Pitluck S."/>
            <person name="Held B."/>
            <person name="Brettin T."/>
            <person name="Tapia R."/>
            <person name="Ivanova N."/>
            <person name="Mikhailova N."/>
            <person name="Pati A."/>
            <person name="Liolios K."/>
            <person name="Chen A."/>
            <person name="Palaniappan K."/>
            <person name="Land M."/>
            <person name="Hauser L."/>
            <person name="Chang Y.J."/>
            <person name="Jeffries C.D."/>
            <person name="Rohde M."/>
            <person name="Goker M."/>
            <person name="Bristow J."/>
            <person name="Eisen J.A."/>
            <person name="Markowitz V."/>
            <person name="Hugenholtz P."/>
            <person name="Klenk H.P."/>
            <person name="Kyrpides N.C."/>
        </authorList>
    </citation>
    <scope>NUCLEOTIDE SEQUENCE [LARGE SCALE GENOMIC DNA]</scope>
    <source>
        <strain evidence="3">DSM 45221 / IAM 15411 / JCM 23193 / KCTC 12865</strain>
    </source>
</reference>
<feature type="chain" id="PRO_5003071237" evidence="1">
    <location>
        <begin position="22"/>
        <end position="575"/>
    </location>
</feature>
<dbReference type="AlphaFoldDB" id="D5EK49"/>
<dbReference type="Proteomes" id="UP000000925">
    <property type="component" value="Chromosome"/>
</dbReference>
<dbReference type="STRING" id="583355.Caka_1779"/>
<keyword evidence="1" id="KW-0732">Signal</keyword>
<dbReference type="HOGENOM" id="CLU_473885_0_0_0"/>
<evidence type="ECO:0000313" key="3">
    <source>
        <dbReference type="Proteomes" id="UP000000925"/>
    </source>
</evidence>
<dbReference type="EMBL" id="CP001998">
    <property type="protein sequence ID" value="ADE54798.1"/>
    <property type="molecule type" value="Genomic_DNA"/>
</dbReference>
<dbReference type="eggNOG" id="COG3291">
    <property type="taxonomic scope" value="Bacteria"/>
</dbReference>
<protein>
    <submittedName>
        <fullName evidence="2">Uncharacterized protein</fullName>
    </submittedName>
</protein>
<evidence type="ECO:0000256" key="1">
    <source>
        <dbReference type="SAM" id="SignalP"/>
    </source>
</evidence>
<feature type="signal peptide" evidence="1">
    <location>
        <begin position="1"/>
        <end position="21"/>
    </location>
</feature>
<organism evidence="2 3">
    <name type="scientific">Coraliomargarita akajimensis (strain DSM 45221 / IAM 15411 / JCM 23193 / KCTC 12865 / 04OKA010-24)</name>
    <dbReference type="NCBI Taxonomy" id="583355"/>
    <lineage>
        <taxon>Bacteria</taxon>
        <taxon>Pseudomonadati</taxon>
        <taxon>Verrucomicrobiota</taxon>
        <taxon>Opitutia</taxon>
        <taxon>Puniceicoccales</taxon>
        <taxon>Coraliomargaritaceae</taxon>
        <taxon>Coraliomargarita</taxon>
    </lineage>
</organism>
<proteinExistence type="predicted"/>
<dbReference type="KEGG" id="caa:Caka_1779"/>
<sequence length="575" mass="61260">MKQPVYLFFVLCFGFGAVLRAATYTFPPPKPYADKAGAVSTTAVHKDDSSLIAWATGYQDLSYGAGVSDDWKTPSRALGEAQGTSSDILCLGRGGQVTLTFQNPIVDGAGADFAVFENSFSDTFLELAWVEVSSDGIHFVRFPAYSRTVDPVGGFGHVDPTRVYGFAGKYKQGYGTPYDLTELKDAYEAALADADLFPGNYEAELIANYPHLDLNSIRYVRLTDVIGDGSETSFLRNAATDEGYPIYDPYPTSGSAGFDLDAVGVMNQQEPVGLAQSIEFDAIPNQRYATAVLTLTATASSGLPVSYEVVSGPAGVLGNQLTFSGKGTVIVEASQPGDATYAAAAPVQRNFVVADELQYLFVAPISNQVIGASAFALNVVSSSGLASSVQVRSGPEDVVVDPETHVLSIGETAGTVVLEASQVGDATYAPAEIVLVEFEIVAAGDPQAPKRFAEWQVVNGITGTASTDSDGDGLSDLREFVNGSDPMLAGGHHLELQRAEDGFFVEVYTDPTAAASFRILSKSDLLDSGSWDDFVPLETQQSSVSVNGKQLWLWRFVMAEESAGAQFWKLEYQTN</sequence>